<dbReference type="STRING" id="1379870.SD10_13520"/>
<dbReference type="RefSeq" id="WP_046574282.1">
    <property type="nucleotide sequence ID" value="NZ_CP010429.1"/>
</dbReference>
<proteinExistence type="predicted"/>
<gene>
    <name evidence="3" type="ORF">SD10_13520</name>
</gene>
<dbReference type="HOGENOM" id="CLU_2810281_0_0_10"/>
<keyword evidence="2" id="KW-0812">Transmembrane</keyword>
<keyword evidence="4" id="KW-1185">Reference proteome</keyword>
<dbReference type="AlphaFoldDB" id="A0A0E3ZVF6"/>
<feature type="transmembrane region" description="Helical" evidence="2">
    <location>
        <begin position="41"/>
        <end position="60"/>
    </location>
</feature>
<sequence length="67" mass="7517">MAAQELLHAQPASFIPNPVRQSKGHKRSGSSPEDPSRKPDWLLIFMGVVFLLTLLIAWLVNIPNLLR</sequence>
<reference evidence="3 4" key="1">
    <citation type="journal article" date="2014" name="Curr. Microbiol.">
        <title>Spirosoma radiotolerans sp. nov., a gamma-radiation-resistant bacterium isolated from gamma ray-irradiated soil.</title>
        <authorList>
            <person name="Lee J.J."/>
            <person name="Srinivasan S."/>
            <person name="Lim S."/>
            <person name="Joe M."/>
            <person name="Im S."/>
            <person name="Bae S.I."/>
            <person name="Park K.R."/>
            <person name="Han J.H."/>
            <person name="Park S.H."/>
            <person name="Joo B.M."/>
            <person name="Park S.J."/>
            <person name="Kim M.K."/>
        </authorList>
    </citation>
    <scope>NUCLEOTIDE SEQUENCE [LARGE SCALE GENOMIC DNA]</scope>
    <source>
        <strain evidence="3 4">DG5A</strain>
    </source>
</reference>
<dbReference type="EMBL" id="CP010429">
    <property type="protein sequence ID" value="AKD55769.1"/>
    <property type="molecule type" value="Genomic_DNA"/>
</dbReference>
<name>A0A0E3ZVF6_9BACT</name>
<evidence type="ECO:0000256" key="2">
    <source>
        <dbReference type="SAM" id="Phobius"/>
    </source>
</evidence>
<keyword evidence="2" id="KW-1133">Transmembrane helix</keyword>
<evidence type="ECO:0000313" key="4">
    <source>
        <dbReference type="Proteomes" id="UP000033054"/>
    </source>
</evidence>
<accession>A0A0E3ZVF6</accession>
<organism evidence="3 4">
    <name type="scientific">Spirosoma radiotolerans</name>
    <dbReference type="NCBI Taxonomy" id="1379870"/>
    <lineage>
        <taxon>Bacteria</taxon>
        <taxon>Pseudomonadati</taxon>
        <taxon>Bacteroidota</taxon>
        <taxon>Cytophagia</taxon>
        <taxon>Cytophagales</taxon>
        <taxon>Cytophagaceae</taxon>
        <taxon>Spirosoma</taxon>
    </lineage>
</organism>
<feature type="region of interest" description="Disordered" evidence="1">
    <location>
        <begin position="1"/>
        <end position="38"/>
    </location>
</feature>
<dbReference type="KEGG" id="srd:SD10_13520"/>
<dbReference type="Proteomes" id="UP000033054">
    <property type="component" value="Chromosome"/>
</dbReference>
<protein>
    <submittedName>
        <fullName evidence="3">Uncharacterized protein</fullName>
    </submittedName>
</protein>
<dbReference type="PATRIC" id="fig|1379870.5.peg.2937"/>
<keyword evidence="2" id="KW-0472">Membrane</keyword>
<evidence type="ECO:0000256" key="1">
    <source>
        <dbReference type="SAM" id="MobiDB-lite"/>
    </source>
</evidence>
<evidence type="ECO:0000313" key="3">
    <source>
        <dbReference type="EMBL" id="AKD55769.1"/>
    </source>
</evidence>